<dbReference type="KEGG" id="mbur:EQU24_07980"/>
<dbReference type="InterPro" id="IPR001128">
    <property type="entry name" value="Cyt_P450"/>
</dbReference>
<keyword evidence="2" id="KW-0479">Metal-binding</keyword>
<protein>
    <submittedName>
        <fullName evidence="3">Cytochrome P450</fullName>
    </submittedName>
</protein>
<dbReference type="InterPro" id="IPR002401">
    <property type="entry name" value="Cyt_P450_E_grp-I"/>
</dbReference>
<dbReference type="InterPro" id="IPR036396">
    <property type="entry name" value="Cyt_P450_sf"/>
</dbReference>
<evidence type="ECO:0000256" key="2">
    <source>
        <dbReference type="PIRSR" id="PIRSR602401-1"/>
    </source>
</evidence>
<name>A0A4P9URA9_METBY</name>
<keyword evidence="2" id="KW-0349">Heme</keyword>
<comment type="cofactor">
    <cofactor evidence="2">
        <name>heme</name>
        <dbReference type="ChEBI" id="CHEBI:30413"/>
    </cofactor>
</comment>
<dbReference type="PRINTS" id="PR00463">
    <property type="entry name" value="EP450I"/>
</dbReference>
<comment type="similarity">
    <text evidence="1">Belongs to the cytochrome P450 family.</text>
</comment>
<keyword evidence="2" id="KW-0408">Iron</keyword>
<dbReference type="SUPFAM" id="SSF48264">
    <property type="entry name" value="Cytochrome P450"/>
    <property type="match status" value="1"/>
</dbReference>
<sequence>MNRTSDPQNRLREAPGPKGCPVTGSLPMLASNILRFFERVTAKHGDIALFTLGRKKVYLISHPKDLATLFADERKGGYSRQFFHEAYKPSFGNGIFNSYGETWQKQHQILQPYFQKRAIETWFPILREETELTIQRLTTRQQPHIHVEREILPLVQSIMCRILFGRPLDDDDSRRAVEAINTVSRYNVTRSISAFILNGVFNRLPTPGNRKFHRALDDIDRTLTNLRVKAEQAEQAGDDSSLIAQLAPHFDAQELRDHLFTLFFGGQDTTVNAIAFTLYYLGKHPMIQQRAAAEVESVLGATGPLAYRDLKRLPYTNSVIYESMRLAPPAYAAYRDVIGDRQLRDVRIHDRSLLVFSPYLTHRHTDFWPDPERFDPERFISGSAQERFAFMPYGGGMRTCLGMNLARVEILTVVALLLQHFQWTLPENYPVKFVPHMTLKARKGITIQYSKRT</sequence>
<keyword evidence="4" id="KW-1185">Reference proteome</keyword>
<organism evidence="3 4">
    <name type="scientific">Methylotuvimicrobium buryatense</name>
    <name type="common">Methylomicrobium buryatense</name>
    <dbReference type="NCBI Taxonomy" id="95641"/>
    <lineage>
        <taxon>Bacteria</taxon>
        <taxon>Pseudomonadati</taxon>
        <taxon>Pseudomonadota</taxon>
        <taxon>Gammaproteobacteria</taxon>
        <taxon>Methylococcales</taxon>
        <taxon>Methylococcaceae</taxon>
        <taxon>Methylotuvimicrobium</taxon>
    </lineage>
</organism>
<evidence type="ECO:0000313" key="3">
    <source>
        <dbReference type="EMBL" id="QCW82186.1"/>
    </source>
</evidence>
<dbReference type="Gene3D" id="1.10.630.10">
    <property type="entry name" value="Cytochrome P450"/>
    <property type="match status" value="1"/>
</dbReference>
<dbReference type="InterPro" id="IPR050121">
    <property type="entry name" value="Cytochrome_P450_monoxygenase"/>
</dbReference>
<dbReference type="STRING" id="675511.GCA_000341735_01431"/>
<proteinExistence type="inferred from homology"/>
<dbReference type="PRINTS" id="PR00385">
    <property type="entry name" value="P450"/>
</dbReference>
<dbReference type="Proteomes" id="UP000305881">
    <property type="component" value="Chromosome"/>
</dbReference>
<dbReference type="SMR" id="A0A4P9URA9"/>
<dbReference type="PANTHER" id="PTHR24305:SF166">
    <property type="entry name" value="CYTOCHROME P450 12A4, MITOCHONDRIAL-RELATED"/>
    <property type="match status" value="1"/>
</dbReference>
<evidence type="ECO:0000256" key="1">
    <source>
        <dbReference type="ARBA" id="ARBA00010617"/>
    </source>
</evidence>
<gene>
    <name evidence="3" type="ORF">EQU24_07980</name>
</gene>
<dbReference type="GO" id="GO:0020037">
    <property type="term" value="F:heme binding"/>
    <property type="evidence" value="ECO:0007669"/>
    <property type="project" value="InterPro"/>
</dbReference>
<dbReference type="Pfam" id="PF00067">
    <property type="entry name" value="p450"/>
    <property type="match status" value="1"/>
</dbReference>
<dbReference type="RefSeq" id="WP_017839994.1">
    <property type="nucleotide sequence ID" value="NZ_CP035467.1"/>
</dbReference>
<dbReference type="EMBL" id="CP035467">
    <property type="protein sequence ID" value="QCW82186.1"/>
    <property type="molecule type" value="Genomic_DNA"/>
</dbReference>
<reference evidence="4" key="1">
    <citation type="journal article" date="2019" name="J. Bacteriol.">
        <title>A Mutagenic Screen Identifies a TonB-Dependent Receptor Required for the Lanthanide Metal Switch in the Type I Methanotroph 'Methylotuvimicrobium buryatense' 5GB1C.</title>
        <authorList>
            <person name="Groom J.D."/>
            <person name="Ford S.M."/>
            <person name="Pesesky M.W."/>
            <person name="Lidstrom M.E."/>
        </authorList>
    </citation>
    <scope>NUCLEOTIDE SEQUENCE [LARGE SCALE GENOMIC DNA]</scope>
    <source>
        <strain evidence="4">5GB1C</strain>
    </source>
</reference>
<dbReference type="PANTHER" id="PTHR24305">
    <property type="entry name" value="CYTOCHROME P450"/>
    <property type="match status" value="1"/>
</dbReference>
<dbReference type="GO" id="GO:0005506">
    <property type="term" value="F:iron ion binding"/>
    <property type="evidence" value="ECO:0007669"/>
    <property type="project" value="InterPro"/>
</dbReference>
<dbReference type="GO" id="GO:0004497">
    <property type="term" value="F:monooxygenase activity"/>
    <property type="evidence" value="ECO:0007669"/>
    <property type="project" value="InterPro"/>
</dbReference>
<evidence type="ECO:0000313" key="4">
    <source>
        <dbReference type="Proteomes" id="UP000305881"/>
    </source>
</evidence>
<feature type="binding site" description="axial binding residue" evidence="2">
    <location>
        <position position="400"/>
    </location>
    <ligand>
        <name>heme</name>
        <dbReference type="ChEBI" id="CHEBI:30413"/>
    </ligand>
    <ligandPart>
        <name>Fe</name>
        <dbReference type="ChEBI" id="CHEBI:18248"/>
    </ligandPart>
</feature>
<dbReference type="OrthoDB" id="9764248at2"/>
<dbReference type="GO" id="GO:0016705">
    <property type="term" value="F:oxidoreductase activity, acting on paired donors, with incorporation or reduction of molecular oxygen"/>
    <property type="evidence" value="ECO:0007669"/>
    <property type="project" value="InterPro"/>
</dbReference>
<accession>A0A4P9URA9</accession>
<dbReference type="AlphaFoldDB" id="A0A4P9URA9"/>